<evidence type="ECO:0000256" key="4">
    <source>
        <dbReference type="ARBA" id="ARBA00022723"/>
    </source>
</evidence>
<dbReference type="InterPro" id="IPR009056">
    <property type="entry name" value="Cyt_c-like_dom"/>
</dbReference>
<keyword evidence="8" id="KW-0472">Membrane</keyword>
<evidence type="ECO:0000256" key="3">
    <source>
        <dbReference type="ARBA" id="ARBA00022617"/>
    </source>
</evidence>
<feature type="binding site" description="covalent" evidence="9">
    <location>
        <position position="333"/>
    </location>
    <ligand>
        <name>heme c</name>
        <dbReference type="ChEBI" id="CHEBI:61717"/>
        <label>3</label>
    </ligand>
</feature>
<evidence type="ECO:0000256" key="2">
    <source>
        <dbReference type="ARBA" id="ARBA00022475"/>
    </source>
</evidence>
<protein>
    <submittedName>
        <fullName evidence="12">Mono/diheme cytochrome c family protein</fullName>
    </submittedName>
</protein>
<dbReference type="RefSeq" id="WP_133818745.1">
    <property type="nucleotide sequence ID" value="NZ_SNZH01000006.1"/>
</dbReference>
<feature type="binding site" description="axial binding residue" evidence="10">
    <location>
        <position position="71"/>
    </location>
    <ligand>
        <name>heme c</name>
        <dbReference type="ChEBI" id="CHEBI:61717"/>
        <label>1</label>
    </ligand>
    <ligandPart>
        <name>Fe</name>
        <dbReference type="ChEBI" id="CHEBI:18248"/>
    </ligandPart>
</feature>
<dbReference type="PANTHER" id="PTHR35008:SF8">
    <property type="entry name" value="ALCOHOL DEHYDROGENASE CYTOCHROME C SUBUNIT"/>
    <property type="match status" value="1"/>
</dbReference>
<dbReference type="InterPro" id="IPR051459">
    <property type="entry name" value="Cytochrome_c-type_DH"/>
</dbReference>
<sequence length="428" mass="45547">MKLPRKLLLATVLLAPLLLIAAGWLLLLLARQGGLEPFRVPLGGVRAPSTDTAVIERGRYLAQLGNCAGCHTRHRGAPYAGGRAFATPYGTIYSSNLSSDPQHGIGAWSNAEFSHALRHGVSRNGVQSPVFPYANFARLAEADIEALFAYLATVPASAEEPVADALQFPANLPGAMTAWRLLYYRPGATLVAAAQAPDWQRGRDLVSGIGHCAVCHATRGSYSSLADGLLLNGGRIPGWYAPALNAQTLAHYPPGDLARYLRGAARDGHAAYGRMADVIAQNLQHLQVDDAKAMETYLRSLPAAPPAPLPRSDIQWEGLGQGESLYREHCADCHGDDGRGKAGKYPALADSSALTGPDPINAVKVILFGGAAPATALNPQPYTMPPFAHRLSAGEVAALVNMLRKRWGSPERPITADEVSRWGGIEPR</sequence>
<keyword evidence="7 10" id="KW-0408">Iron</keyword>
<evidence type="ECO:0000256" key="7">
    <source>
        <dbReference type="ARBA" id="ARBA00023004"/>
    </source>
</evidence>
<evidence type="ECO:0000259" key="11">
    <source>
        <dbReference type="PROSITE" id="PS51007"/>
    </source>
</evidence>
<dbReference type="GO" id="GO:0005506">
    <property type="term" value="F:iron ion binding"/>
    <property type="evidence" value="ECO:0007669"/>
    <property type="project" value="InterPro"/>
</dbReference>
<feature type="binding site" description="covalent" evidence="9">
    <location>
        <position position="330"/>
    </location>
    <ligand>
        <name>heme c</name>
        <dbReference type="ChEBI" id="CHEBI:61717"/>
        <label>3</label>
    </ligand>
</feature>
<dbReference type="OrthoDB" id="9811281at2"/>
<name>A0A4R6YYE8_9GAMM</name>
<feature type="domain" description="Cytochrome c" evidence="11">
    <location>
        <begin position="197"/>
        <end position="302"/>
    </location>
</feature>
<dbReference type="GO" id="GO:0009055">
    <property type="term" value="F:electron transfer activity"/>
    <property type="evidence" value="ECO:0007669"/>
    <property type="project" value="InterPro"/>
</dbReference>
<dbReference type="PROSITE" id="PS51007">
    <property type="entry name" value="CYTC"/>
    <property type="match status" value="3"/>
</dbReference>
<evidence type="ECO:0000256" key="6">
    <source>
        <dbReference type="ARBA" id="ARBA00022737"/>
    </source>
</evidence>
<keyword evidence="5" id="KW-0732">Signal</keyword>
<dbReference type="PANTHER" id="PTHR35008">
    <property type="entry name" value="BLL4482 PROTEIN-RELATED"/>
    <property type="match status" value="1"/>
</dbReference>
<feature type="domain" description="Cytochrome c" evidence="11">
    <location>
        <begin position="53"/>
        <end position="155"/>
    </location>
</feature>
<keyword evidence="3 9" id="KW-0349">Heme</keyword>
<comment type="subcellular location">
    <subcellularLocation>
        <location evidence="1">Cell membrane</location>
    </subcellularLocation>
</comment>
<evidence type="ECO:0000256" key="10">
    <source>
        <dbReference type="PIRSR" id="PIRSR000018-51"/>
    </source>
</evidence>
<keyword evidence="13" id="KW-1185">Reference proteome</keyword>
<proteinExistence type="predicted"/>
<reference evidence="12 13" key="1">
    <citation type="submission" date="2019-03" db="EMBL/GenBank/DDBJ databases">
        <title>Genomic Encyclopedia of Type Strains, Phase IV (KMG-IV): sequencing the most valuable type-strain genomes for metagenomic binning, comparative biology and taxonomic classification.</title>
        <authorList>
            <person name="Goeker M."/>
        </authorList>
    </citation>
    <scope>NUCLEOTIDE SEQUENCE [LARGE SCALE GENOMIC DNA]</scope>
    <source>
        <strain evidence="12 13">DSM 21667</strain>
    </source>
</reference>
<dbReference type="GO" id="GO:0016614">
    <property type="term" value="F:oxidoreductase activity, acting on CH-OH group of donors"/>
    <property type="evidence" value="ECO:0007669"/>
    <property type="project" value="InterPro"/>
</dbReference>
<evidence type="ECO:0000313" key="12">
    <source>
        <dbReference type="EMBL" id="TDR44002.1"/>
    </source>
</evidence>
<gene>
    <name evidence="12" type="ORF">DFR29_106147</name>
</gene>
<feature type="domain" description="Cytochrome c" evidence="11">
    <location>
        <begin position="317"/>
        <end position="407"/>
    </location>
</feature>
<feature type="binding site" description="covalent" evidence="9">
    <location>
        <position position="215"/>
    </location>
    <ligand>
        <name>heme c</name>
        <dbReference type="ChEBI" id="CHEBI:61717"/>
        <label>2</label>
    </ligand>
</feature>
<evidence type="ECO:0000313" key="13">
    <source>
        <dbReference type="Proteomes" id="UP000295293"/>
    </source>
</evidence>
<dbReference type="SUPFAM" id="SSF46626">
    <property type="entry name" value="Cytochrome c"/>
    <property type="match status" value="3"/>
</dbReference>
<dbReference type="Proteomes" id="UP000295293">
    <property type="component" value="Unassembled WGS sequence"/>
</dbReference>
<keyword evidence="2" id="KW-1003">Cell membrane</keyword>
<evidence type="ECO:0000256" key="8">
    <source>
        <dbReference type="ARBA" id="ARBA00023136"/>
    </source>
</evidence>
<feature type="binding site" description="axial binding residue" evidence="10">
    <location>
        <position position="216"/>
    </location>
    <ligand>
        <name>heme c</name>
        <dbReference type="ChEBI" id="CHEBI:61717"/>
        <label>2</label>
    </ligand>
    <ligandPart>
        <name>Fe</name>
        <dbReference type="ChEBI" id="CHEBI:18248"/>
    </ligandPart>
</feature>
<keyword evidence="6" id="KW-0677">Repeat</keyword>
<dbReference type="PIRSF" id="PIRSF000018">
    <property type="entry name" value="Mb_ADH_cyt_c"/>
    <property type="match status" value="1"/>
</dbReference>
<dbReference type="GO" id="GO:0005886">
    <property type="term" value="C:plasma membrane"/>
    <property type="evidence" value="ECO:0007669"/>
    <property type="project" value="UniProtKB-SubCell"/>
</dbReference>
<feature type="binding site" description="axial binding residue" evidence="10">
    <location>
        <position position="334"/>
    </location>
    <ligand>
        <name>heme c</name>
        <dbReference type="ChEBI" id="CHEBI:61717"/>
        <label>3</label>
    </ligand>
    <ligandPart>
        <name>Fe</name>
        <dbReference type="ChEBI" id="CHEBI:18248"/>
    </ligandPart>
</feature>
<evidence type="ECO:0000256" key="9">
    <source>
        <dbReference type="PIRSR" id="PIRSR000018-50"/>
    </source>
</evidence>
<dbReference type="AlphaFoldDB" id="A0A4R6YYE8"/>
<comment type="cofactor">
    <cofactor evidence="9">
        <name>heme c</name>
        <dbReference type="ChEBI" id="CHEBI:61717"/>
    </cofactor>
    <text evidence="9">Binds 3 heme c groups covalently per subunit.</text>
</comment>
<keyword evidence="4 10" id="KW-0479">Metal-binding</keyword>
<dbReference type="GO" id="GO:0020037">
    <property type="term" value="F:heme binding"/>
    <property type="evidence" value="ECO:0007669"/>
    <property type="project" value="InterPro"/>
</dbReference>
<dbReference type="InterPro" id="IPR036909">
    <property type="entry name" value="Cyt_c-like_dom_sf"/>
</dbReference>
<evidence type="ECO:0000256" key="5">
    <source>
        <dbReference type="ARBA" id="ARBA00022729"/>
    </source>
</evidence>
<feature type="binding site" description="covalent" evidence="9">
    <location>
        <position position="212"/>
    </location>
    <ligand>
        <name>heme c</name>
        <dbReference type="ChEBI" id="CHEBI:61717"/>
        <label>2</label>
    </ligand>
</feature>
<comment type="caution">
    <text evidence="12">The sequence shown here is derived from an EMBL/GenBank/DDBJ whole genome shotgun (WGS) entry which is preliminary data.</text>
</comment>
<dbReference type="EMBL" id="SNZH01000006">
    <property type="protein sequence ID" value="TDR44002.1"/>
    <property type="molecule type" value="Genomic_DNA"/>
</dbReference>
<evidence type="ECO:0000256" key="1">
    <source>
        <dbReference type="ARBA" id="ARBA00004236"/>
    </source>
</evidence>
<dbReference type="Pfam" id="PF00034">
    <property type="entry name" value="Cytochrom_C"/>
    <property type="match status" value="2"/>
</dbReference>
<accession>A0A4R6YYE8</accession>
<organism evidence="12 13">
    <name type="scientific">Tahibacter aquaticus</name>
    <dbReference type="NCBI Taxonomy" id="520092"/>
    <lineage>
        <taxon>Bacteria</taxon>
        <taxon>Pseudomonadati</taxon>
        <taxon>Pseudomonadota</taxon>
        <taxon>Gammaproteobacteria</taxon>
        <taxon>Lysobacterales</taxon>
        <taxon>Rhodanobacteraceae</taxon>
        <taxon>Tahibacter</taxon>
    </lineage>
</organism>
<feature type="binding site" description="covalent" evidence="9">
    <location>
        <position position="70"/>
    </location>
    <ligand>
        <name>heme c</name>
        <dbReference type="ChEBI" id="CHEBI:61717"/>
        <label>1</label>
    </ligand>
</feature>
<dbReference type="InterPro" id="IPR014353">
    <property type="entry name" value="Membr-bd_ADH_cyt_c"/>
</dbReference>
<dbReference type="Gene3D" id="1.10.760.10">
    <property type="entry name" value="Cytochrome c-like domain"/>
    <property type="match status" value="2"/>
</dbReference>
<feature type="binding site" description="covalent" evidence="9">
    <location>
        <position position="67"/>
    </location>
    <ligand>
        <name>heme c</name>
        <dbReference type="ChEBI" id="CHEBI:61717"/>
        <label>1</label>
    </ligand>
</feature>